<evidence type="ECO:0000313" key="1">
    <source>
        <dbReference type="EMBL" id="RCS58547.1"/>
    </source>
</evidence>
<sequence length="130" mass="14905">MVFLAALLSACHDKNASAHFVLGRWNAYEVSGQPLDKSPIINHTLEFDPNGELRVFSRERRYADEVVKQVGRWQIKESGTLYIKLSDHVYKTAIEKVEYRIKIQHDPTFPEFSEGPAQAESNLPTVVYVR</sequence>
<organism evidence="1 2">
    <name type="scientific">Parvibium lacunae</name>
    <dbReference type="NCBI Taxonomy" id="1888893"/>
    <lineage>
        <taxon>Bacteria</taxon>
        <taxon>Pseudomonadati</taxon>
        <taxon>Pseudomonadota</taxon>
        <taxon>Betaproteobacteria</taxon>
        <taxon>Burkholderiales</taxon>
        <taxon>Alcaligenaceae</taxon>
        <taxon>Parvibium</taxon>
    </lineage>
</organism>
<comment type="caution">
    <text evidence="1">The sequence shown here is derived from an EMBL/GenBank/DDBJ whole genome shotgun (WGS) entry which is preliminary data.</text>
</comment>
<dbReference type="EMBL" id="QPGB01000002">
    <property type="protein sequence ID" value="RCS58547.1"/>
    <property type="molecule type" value="Genomic_DNA"/>
</dbReference>
<name>A0A368L4P9_9BURK</name>
<gene>
    <name evidence="1" type="ORF">DU000_07000</name>
</gene>
<proteinExistence type="predicted"/>
<dbReference type="Proteomes" id="UP000252357">
    <property type="component" value="Unassembled WGS sequence"/>
</dbReference>
<accession>A0A368L4P9</accession>
<keyword evidence="2" id="KW-1185">Reference proteome</keyword>
<dbReference type="AlphaFoldDB" id="A0A368L4P9"/>
<reference evidence="1 2" key="1">
    <citation type="journal article" date="2018" name="Int. J. Syst. Evol. Microbiol.">
        <title>Parvibium lacunae gen. nov., sp. nov., a new member of the family Alcaligenaceae isolated from a freshwater pond.</title>
        <authorList>
            <person name="Chen W.M."/>
            <person name="Xie P.B."/>
            <person name="Hsu M.Y."/>
            <person name="Sheu S.Y."/>
        </authorList>
    </citation>
    <scope>NUCLEOTIDE SEQUENCE [LARGE SCALE GENOMIC DNA]</scope>
    <source>
        <strain evidence="1 2">KMB9</strain>
    </source>
</reference>
<evidence type="ECO:0000313" key="2">
    <source>
        <dbReference type="Proteomes" id="UP000252357"/>
    </source>
</evidence>
<protein>
    <submittedName>
        <fullName evidence="1">Uncharacterized protein</fullName>
    </submittedName>
</protein>